<feature type="region of interest" description="Disordered" evidence="1">
    <location>
        <begin position="101"/>
        <end position="122"/>
    </location>
</feature>
<organism evidence="2 3">
    <name type="scientific">Mycobacterium tuberculosis</name>
    <dbReference type="NCBI Taxonomy" id="1773"/>
    <lineage>
        <taxon>Bacteria</taxon>
        <taxon>Bacillati</taxon>
        <taxon>Actinomycetota</taxon>
        <taxon>Actinomycetes</taxon>
        <taxon>Mycobacteriales</taxon>
        <taxon>Mycobacteriaceae</taxon>
        <taxon>Mycobacterium</taxon>
        <taxon>Mycobacterium tuberculosis complex</taxon>
    </lineage>
</organism>
<name>A0A655AAU7_MYCTX</name>
<feature type="region of interest" description="Disordered" evidence="1">
    <location>
        <begin position="42"/>
        <end position="69"/>
    </location>
</feature>
<reference evidence="2 3" key="1">
    <citation type="submission" date="2015-03" db="EMBL/GenBank/DDBJ databases">
        <authorList>
            <consortium name="Pathogen Informatics"/>
        </authorList>
    </citation>
    <scope>NUCLEOTIDE SEQUENCE [LARGE SCALE GENOMIC DNA]</scope>
    <source>
        <strain evidence="2 3">Bir 185</strain>
    </source>
</reference>
<evidence type="ECO:0000313" key="3">
    <source>
        <dbReference type="Proteomes" id="UP000050164"/>
    </source>
</evidence>
<dbReference type="AlphaFoldDB" id="A0A655AAU7"/>
<dbReference type="Proteomes" id="UP000050164">
    <property type="component" value="Unassembled WGS sequence"/>
</dbReference>
<evidence type="ECO:0000313" key="2">
    <source>
        <dbReference type="EMBL" id="CKS36261.1"/>
    </source>
</evidence>
<protein>
    <submittedName>
        <fullName evidence="2">Uncharacterized protein</fullName>
    </submittedName>
</protein>
<accession>A0A655AAU7</accession>
<feature type="region of interest" description="Disordered" evidence="1">
    <location>
        <begin position="156"/>
        <end position="189"/>
    </location>
</feature>
<proteinExistence type="predicted"/>
<gene>
    <name evidence="2" type="ORF">ERS027659_02997</name>
</gene>
<sequence length="189" mass="19734">MTTARMSAAGGFGANTSCNRCRVRKPPGPALIALLCGPYTHSPTTRRPSGRTELTCSTRVPASEGPNVPMSPAMIRREAHIPHGPSGGIAPVMGRNTIELTATAPRDRSDPRAGTPSVMQRSQFNLLTSVNGSAGSSRDPSRCRAGGRSLVCRSSRSALWAAPASRPAGRVAYARPHHAGQGSRSTPQA</sequence>
<evidence type="ECO:0000256" key="1">
    <source>
        <dbReference type="SAM" id="MobiDB-lite"/>
    </source>
</evidence>
<dbReference type="EMBL" id="CNFT01000800">
    <property type="protein sequence ID" value="CKS36261.1"/>
    <property type="molecule type" value="Genomic_DNA"/>
</dbReference>
<feature type="compositionally biased region" description="Polar residues" evidence="1">
    <location>
        <begin position="42"/>
        <end position="60"/>
    </location>
</feature>